<sequence length="627" mass="68800">MSDSDLSSVLSSPPASDNESPAAVGPMDKFLKKKTTAKKKAAPAKTPDSPPPQRKRPASPPHEEVIADNPDIAFIVMFRSRFTDVFPAKCPHLGPQDVERGVVDQLPSSHIESLLCALLGLALNRKKPVEKGHYGRALEEAVAANKTQWPRSWQGVNPVSGSKSFNTMGPQERLSLLKALIIWSLSDSEAVKGMIKDSYKQSRHDDDLNQPLSVQPWGRDAEKRRYWLIEGKDDTNFRLYRESNPALKHNTWWSIAGSIDELKQVAQNLADDNVQSSRKLSERILAAIPRFEATEEKRKRREYRLARKAQFARPEPGFSLYEGRTRGKRMKYTFSDDEDELTDATSTRRSTRNSGYGTPNEVSGPTVTASGRQVRSRVGGTYGETLLSGQAGEDQSPMTADYERSGTDEPRANGRLTRSGRSGAGRAGRRRTHIDGWNSVDEMDDEDDASGGEWGGGDDDEEEEPQLDDDEEDFDEASDDDELDVMPNGGPLVVKLHVAKSRLAAMSLGTQDNKMDIDNAEENEFHTNKMDLDAPQAAPGADATVKLPSPPASESKTEPLLNGKMETAPATETATASNLGGMASQSAHTFTFNQQPVSTNHMTGAPLEDVKKVASTEQHRVALPTST</sequence>
<dbReference type="OrthoDB" id="349045at2759"/>
<feature type="compositionally biased region" description="Basic and acidic residues" evidence="3">
    <location>
        <begin position="401"/>
        <end position="412"/>
    </location>
</feature>
<organism evidence="5 6">
    <name type="scientific">Aplosporella prunicola CBS 121167</name>
    <dbReference type="NCBI Taxonomy" id="1176127"/>
    <lineage>
        <taxon>Eukaryota</taxon>
        <taxon>Fungi</taxon>
        <taxon>Dikarya</taxon>
        <taxon>Ascomycota</taxon>
        <taxon>Pezizomycotina</taxon>
        <taxon>Dothideomycetes</taxon>
        <taxon>Dothideomycetes incertae sedis</taxon>
        <taxon>Botryosphaeriales</taxon>
        <taxon>Aplosporellaceae</taxon>
        <taxon>Aplosporella</taxon>
    </lineage>
</organism>
<dbReference type="PANTHER" id="PTHR42107:SF1">
    <property type="entry name" value="WHIM1 DOMAIN-CONTAINING PROTEIN"/>
    <property type="match status" value="1"/>
</dbReference>
<proteinExistence type="predicted"/>
<name>A0A6A6BFV3_9PEZI</name>
<dbReference type="Pfam" id="PF15612">
    <property type="entry name" value="WHIM1"/>
    <property type="match status" value="1"/>
</dbReference>
<comment type="subcellular location">
    <subcellularLocation>
        <location evidence="1">Nucleus</location>
    </subcellularLocation>
</comment>
<evidence type="ECO:0000313" key="5">
    <source>
        <dbReference type="EMBL" id="KAF2143032.1"/>
    </source>
</evidence>
<dbReference type="EMBL" id="ML995483">
    <property type="protein sequence ID" value="KAF2143032.1"/>
    <property type="molecule type" value="Genomic_DNA"/>
</dbReference>
<protein>
    <recommendedName>
        <fullName evidence="4">WHIM1 domain-containing protein</fullName>
    </recommendedName>
</protein>
<accession>A0A6A6BFV3</accession>
<dbReference type="AlphaFoldDB" id="A0A6A6BFV3"/>
<feature type="compositionally biased region" description="Basic and acidic residues" evidence="3">
    <location>
        <begin position="513"/>
        <end position="525"/>
    </location>
</feature>
<dbReference type="Proteomes" id="UP000799438">
    <property type="component" value="Unassembled WGS sequence"/>
</dbReference>
<dbReference type="InterPro" id="IPR028942">
    <property type="entry name" value="WHIM1_dom"/>
</dbReference>
<feature type="compositionally biased region" description="Basic and acidic residues" evidence="3">
    <location>
        <begin position="608"/>
        <end position="620"/>
    </location>
</feature>
<keyword evidence="6" id="KW-1185">Reference proteome</keyword>
<feature type="region of interest" description="Disordered" evidence="3">
    <location>
        <begin position="1"/>
        <end position="66"/>
    </location>
</feature>
<dbReference type="RefSeq" id="XP_033398744.1">
    <property type="nucleotide sequence ID" value="XM_033538110.1"/>
</dbReference>
<keyword evidence="2" id="KW-0539">Nucleus</keyword>
<feature type="compositionally biased region" description="Basic residues" evidence="3">
    <location>
        <begin position="31"/>
        <end position="42"/>
    </location>
</feature>
<evidence type="ECO:0000256" key="3">
    <source>
        <dbReference type="SAM" id="MobiDB-lite"/>
    </source>
</evidence>
<gene>
    <name evidence="5" type="ORF">K452DRAFT_248761</name>
</gene>
<feature type="compositionally biased region" description="Polar residues" evidence="3">
    <location>
        <begin position="343"/>
        <end position="373"/>
    </location>
</feature>
<feature type="domain" description="WHIM1" evidence="4">
    <location>
        <begin position="151"/>
        <end position="195"/>
    </location>
</feature>
<evidence type="ECO:0000256" key="1">
    <source>
        <dbReference type="ARBA" id="ARBA00004123"/>
    </source>
</evidence>
<dbReference type="GO" id="GO:0005634">
    <property type="term" value="C:nucleus"/>
    <property type="evidence" value="ECO:0007669"/>
    <property type="project" value="UniProtKB-SubCell"/>
</dbReference>
<reference evidence="5" key="1">
    <citation type="journal article" date="2020" name="Stud. Mycol.">
        <title>101 Dothideomycetes genomes: a test case for predicting lifestyles and emergence of pathogens.</title>
        <authorList>
            <person name="Haridas S."/>
            <person name="Albert R."/>
            <person name="Binder M."/>
            <person name="Bloem J."/>
            <person name="Labutti K."/>
            <person name="Salamov A."/>
            <person name="Andreopoulos B."/>
            <person name="Baker S."/>
            <person name="Barry K."/>
            <person name="Bills G."/>
            <person name="Bluhm B."/>
            <person name="Cannon C."/>
            <person name="Castanera R."/>
            <person name="Culley D."/>
            <person name="Daum C."/>
            <person name="Ezra D."/>
            <person name="Gonzalez J."/>
            <person name="Henrissat B."/>
            <person name="Kuo A."/>
            <person name="Liang C."/>
            <person name="Lipzen A."/>
            <person name="Lutzoni F."/>
            <person name="Magnuson J."/>
            <person name="Mondo S."/>
            <person name="Nolan M."/>
            <person name="Ohm R."/>
            <person name="Pangilinan J."/>
            <person name="Park H.-J."/>
            <person name="Ramirez L."/>
            <person name="Alfaro M."/>
            <person name="Sun H."/>
            <person name="Tritt A."/>
            <person name="Yoshinaga Y."/>
            <person name="Zwiers L.-H."/>
            <person name="Turgeon B."/>
            <person name="Goodwin S."/>
            <person name="Spatafora J."/>
            <person name="Crous P."/>
            <person name="Grigoriev I."/>
        </authorList>
    </citation>
    <scope>NUCLEOTIDE SEQUENCE</scope>
    <source>
        <strain evidence="5">CBS 121167</strain>
    </source>
</reference>
<feature type="region of interest" description="Disordered" evidence="3">
    <location>
        <begin position="532"/>
        <end position="582"/>
    </location>
</feature>
<feature type="compositionally biased region" description="Acidic residues" evidence="3">
    <location>
        <begin position="441"/>
        <end position="484"/>
    </location>
</feature>
<feature type="compositionally biased region" description="Low complexity" evidence="3">
    <location>
        <begin position="566"/>
        <end position="576"/>
    </location>
</feature>
<feature type="region of interest" description="Disordered" evidence="3">
    <location>
        <begin position="506"/>
        <end position="525"/>
    </location>
</feature>
<evidence type="ECO:0000313" key="6">
    <source>
        <dbReference type="Proteomes" id="UP000799438"/>
    </source>
</evidence>
<evidence type="ECO:0000259" key="4">
    <source>
        <dbReference type="Pfam" id="PF15612"/>
    </source>
</evidence>
<dbReference type="GeneID" id="54295606"/>
<feature type="region of interest" description="Disordered" evidence="3">
    <location>
        <begin position="596"/>
        <end position="627"/>
    </location>
</feature>
<evidence type="ECO:0000256" key="2">
    <source>
        <dbReference type="ARBA" id="ARBA00023242"/>
    </source>
</evidence>
<dbReference type="PANTHER" id="PTHR42107">
    <property type="entry name" value="YALI0D24453P"/>
    <property type="match status" value="1"/>
</dbReference>
<feature type="compositionally biased region" description="Low complexity" evidence="3">
    <location>
        <begin position="1"/>
        <end position="17"/>
    </location>
</feature>
<feature type="region of interest" description="Disordered" evidence="3">
    <location>
        <begin position="333"/>
        <end position="489"/>
    </location>
</feature>